<evidence type="ECO:0000313" key="2">
    <source>
        <dbReference type="Proteomes" id="UP000324222"/>
    </source>
</evidence>
<dbReference type="EMBL" id="VSRR010000414">
    <property type="protein sequence ID" value="MPC15283.1"/>
    <property type="molecule type" value="Genomic_DNA"/>
</dbReference>
<sequence>MRTLLSQSQAPAVPTLLPTSPWDVPLGWIGNIPRVLAQSQLEPTHLGPGTHVQIPPAWDLWDLARDLPSTCLDLY</sequence>
<proteinExistence type="predicted"/>
<dbReference type="Proteomes" id="UP000324222">
    <property type="component" value="Unassembled WGS sequence"/>
</dbReference>
<protein>
    <submittedName>
        <fullName evidence="1">Uncharacterized protein</fullName>
    </submittedName>
</protein>
<reference evidence="1 2" key="1">
    <citation type="submission" date="2019-05" db="EMBL/GenBank/DDBJ databases">
        <title>Another draft genome of Portunus trituberculatus and its Hox gene families provides insights of decapod evolution.</title>
        <authorList>
            <person name="Jeong J.-H."/>
            <person name="Song I."/>
            <person name="Kim S."/>
            <person name="Choi T."/>
            <person name="Kim D."/>
            <person name="Ryu S."/>
            <person name="Kim W."/>
        </authorList>
    </citation>
    <scope>NUCLEOTIDE SEQUENCE [LARGE SCALE GENOMIC DNA]</scope>
    <source>
        <tissue evidence="1">Muscle</tissue>
    </source>
</reference>
<name>A0A5B7D546_PORTR</name>
<gene>
    <name evidence="1" type="ORF">E2C01_008069</name>
</gene>
<keyword evidence="2" id="KW-1185">Reference proteome</keyword>
<organism evidence="1 2">
    <name type="scientific">Portunus trituberculatus</name>
    <name type="common">Swimming crab</name>
    <name type="synonym">Neptunus trituberculatus</name>
    <dbReference type="NCBI Taxonomy" id="210409"/>
    <lineage>
        <taxon>Eukaryota</taxon>
        <taxon>Metazoa</taxon>
        <taxon>Ecdysozoa</taxon>
        <taxon>Arthropoda</taxon>
        <taxon>Crustacea</taxon>
        <taxon>Multicrustacea</taxon>
        <taxon>Malacostraca</taxon>
        <taxon>Eumalacostraca</taxon>
        <taxon>Eucarida</taxon>
        <taxon>Decapoda</taxon>
        <taxon>Pleocyemata</taxon>
        <taxon>Brachyura</taxon>
        <taxon>Eubrachyura</taxon>
        <taxon>Portunoidea</taxon>
        <taxon>Portunidae</taxon>
        <taxon>Portuninae</taxon>
        <taxon>Portunus</taxon>
    </lineage>
</organism>
<evidence type="ECO:0000313" key="1">
    <source>
        <dbReference type="EMBL" id="MPC15283.1"/>
    </source>
</evidence>
<accession>A0A5B7D546</accession>
<dbReference type="AlphaFoldDB" id="A0A5B7D546"/>
<comment type="caution">
    <text evidence="1">The sequence shown here is derived from an EMBL/GenBank/DDBJ whole genome shotgun (WGS) entry which is preliminary data.</text>
</comment>